<feature type="compositionally biased region" description="Basic and acidic residues" evidence="2">
    <location>
        <begin position="1"/>
        <end position="11"/>
    </location>
</feature>
<dbReference type="PANTHER" id="PTHR33392">
    <property type="entry name" value="POLYISOPRENYL-TEICHOIC ACID--PEPTIDOGLYCAN TEICHOIC ACID TRANSFERASE TAGU"/>
    <property type="match status" value="1"/>
</dbReference>
<name>A0A852ZUS1_9ACTN</name>
<feature type="compositionally biased region" description="Acidic residues" evidence="2">
    <location>
        <begin position="412"/>
        <end position="428"/>
    </location>
</feature>
<protein>
    <submittedName>
        <fullName evidence="6">LCP family protein required for cell wall assembly</fullName>
    </submittedName>
</protein>
<dbReference type="Pfam" id="PF13399">
    <property type="entry name" value="LytR_C"/>
    <property type="match status" value="1"/>
</dbReference>
<proteinExistence type="inferred from homology"/>
<dbReference type="InterPro" id="IPR027381">
    <property type="entry name" value="LytR/CpsA/Psr_C"/>
</dbReference>
<evidence type="ECO:0000259" key="5">
    <source>
        <dbReference type="Pfam" id="PF13399"/>
    </source>
</evidence>
<dbReference type="EMBL" id="JACBZD010000001">
    <property type="protein sequence ID" value="NYI06143.1"/>
    <property type="molecule type" value="Genomic_DNA"/>
</dbReference>
<dbReference type="Pfam" id="PF03816">
    <property type="entry name" value="LytR_cpsA_psr"/>
    <property type="match status" value="1"/>
</dbReference>
<gene>
    <name evidence="6" type="ORF">FHU37_003086</name>
</gene>
<dbReference type="PANTHER" id="PTHR33392:SF6">
    <property type="entry name" value="POLYISOPRENYL-TEICHOIC ACID--PEPTIDOGLYCAN TEICHOIC ACID TRANSFERASE TAGU"/>
    <property type="match status" value="1"/>
</dbReference>
<feature type="domain" description="Cell envelope-related transcriptional attenuator" evidence="4">
    <location>
        <begin position="131"/>
        <end position="287"/>
    </location>
</feature>
<feature type="region of interest" description="Disordered" evidence="2">
    <location>
        <begin position="370"/>
        <end position="438"/>
    </location>
</feature>
<organism evidence="6 7">
    <name type="scientific">Allostreptomyces psammosilenae</name>
    <dbReference type="NCBI Taxonomy" id="1892865"/>
    <lineage>
        <taxon>Bacteria</taxon>
        <taxon>Bacillati</taxon>
        <taxon>Actinomycetota</taxon>
        <taxon>Actinomycetes</taxon>
        <taxon>Kitasatosporales</taxon>
        <taxon>Streptomycetaceae</taxon>
        <taxon>Allostreptomyces</taxon>
    </lineage>
</organism>
<dbReference type="InterPro" id="IPR050922">
    <property type="entry name" value="LytR/CpsA/Psr_CW_biosynth"/>
</dbReference>
<evidence type="ECO:0000259" key="4">
    <source>
        <dbReference type="Pfam" id="PF03816"/>
    </source>
</evidence>
<dbReference type="InterPro" id="IPR004474">
    <property type="entry name" value="LytR_CpsA_psr"/>
</dbReference>
<dbReference type="AlphaFoldDB" id="A0A852ZUS1"/>
<keyword evidence="3" id="KW-1133">Transmembrane helix</keyword>
<dbReference type="Gene3D" id="3.30.70.2390">
    <property type="match status" value="1"/>
</dbReference>
<evidence type="ECO:0000313" key="7">
    <source>
        <dbReference type="Proteomes" id="UP000567795"/>
    </source>
</evidence>
<feature type="transmembrane region" description="Helical" evidence="3">
    <location>
        <begin position="49"/>
        <end position="72"/>
    </location>
</feature>
<sequence>MARRGRTERPEAAATETTDDIPGGGRAAARRAARGGGRRRKKPTGARRFLRPVSIAVGITLVAGCAGGYLYLQRLNGNIDESDLYAGDYIPPEAAADAQGRTPLNILLIGTDSREGTGGQYGNMEITGWGHNDVNMLLHISADRTEAVAVNIPRDTVVDIPECTDGDTGEVYGAIRAAFNDSMGRGGPGCTVQTVAELTNIRIHHFLMVDFQGVKDLSTAVGGVTVNLCEPIRDEDSGLDLPAGEQRIAGEDALAFVRTRKSVQDGSDLGRFNLQRQFLSSLFRELTSAGTLLDPTKLLPIAEAATNSLTVSPELGSVTALMGLAQELGGISPDDVRFINPQMQDSDEIDGKVELVQPQATQMFDLIAADQPLDGGGEEGEPAGEASGSPEPSSGESPEPDASASAPAEGADGTEEAAEDGAAEDGAEADGGAIDTSSVDPATVSTVVLNGTLTGGKASEVAEHLGEHEFTATTGNAATQDVATSTVAHAPGEEAIGLAVAQAIGLGEDALEESADLAAGSVTVTIGADFPEEMPRPTPSALPEDVTVHDAAEDECTSGYTGVRDA</sequence>
<reference evidence="6 7" key="1">
    <citation type="submission" date="2020-07" db="EMBL/GenBank/DDBJ databases">
        <title>Sequencing the genomes of 1000 actinobacteria strains.</title>
        <authorList>
            <person name="Klenk H.-P."/>
        </authorList>
    </citation>
    <scope>NUCLEOTIDE SEQUENCE [LARGE SCALE GENOMIC DNA]</scope>
    <source>
        <strain evidence="6 7">DSM 42178</strain>
    </source>
</reference>
<keyword evidence="3" id="KW-0472">Membrane</keyword>
<comment type="similarity">
    <text evidence="1">Belongs to the LytR/CpsA/Psr (LCP) family.</text>
</comment>
<feature type="domain" description="LytR/CpsA/Psr regulator C-terminal" evidence="5">
    <location>
        <begin position="445"/>
        <end position="530"/>
    </location>
</feature>
<dbReference type="NCBIfam" id="TIGR00350">
    <property type="entry name" value="lytR_cpsA_psr"/>
    <property type="match status" value="1"/>
</dbReference>
<keyword evidence="3" id="KW-0812">Transmembrane</keyword>
<dbReference type="Proteomes" id="UP000567795">
    <property type="component" value="Unassembled WGS sequence"/>
</dbReference>
<evidence type="ECO:0000256" key="3">
    <source>
        <dbReference type="SAM" id="Phobius"/>
    </source>
</evidence>
<evidence type="ECO:0000256" key="1">
    <source>
        <dbReference type="ARBA" id="ARBA00006068"/>
    </source>
</evidence>
<feature type="compositionally biased region" description="Basic residues" evidence="2">
    <location>
        <begin position="28"/>
        <end position="46"/>
    </location>
</feature>
<dbReference type="RefSeq" id="WP_179814772.1">
    <property type="nucleotide sequence ID" value="NZ_JACBZD010000001.1"/>
</dbReference>
<evidence type="ECO:0000313" key="6">
    <source>
        <dbReference type="EMBL" id="NYI06143.1"/>
    </source>
</evidence>
<dbReference type="Gene3D" id="3.40.630.190">
    <property type="entry name" value="LCP protein"/>
    <property type="match status" value="1"/>
</dbReference>
<comment type="caution">
    <text evidence="6">The sequence shown here is derived from an EMBL/GenBank/DDBJ whole genome shotgun (WGS) entry which is preliminary data.</text>
</comment>
<accession>A0A852ZUS1</accession>
<keyword evidence="7" id="KW-1185">Reference proteome</keyword>
<evidence type="ECO:0000256" key="2">
    <source>
        <dbReference type="SAM" id="MobiDB-lite"/>
    </source>
</evidence>
<feature type="compositionally biased region" description="Low complexity" evidence="2">
    <location>
        <begin position="383"/>
        <end position="411"/>
    </location>
</feature>
<feature type="region of interest" description="Disordered" evidence="2">
    <location>
        <begin position="1"/>
        <end position="46"/>
    </location>
</feature>